<organism evidence="2 3">
    <name type="scientific">Akkermansia muciniphila</name>
    <dbReference type="NCBI Taxonomy" id="239935"/>
    <lineage>
        <taxon>Bacteria</taxon>
        <taxon>Pseudomonadati</taxon>
        <taxon>Verrucomicrobiota</taxon>
        <taxon>Verrucomicrobiia</taxon>
        <taxon>Verrucomicrobiales</taxon>
        <taxon>Akkermansiaceae</taxon>
        <taxon>Akkermansia</taxon>
    </lineage>
</organism>
<dbReference type="Pfam" id="PF13539">
    <property type="entry name" value="Peptidase_M15_4"/>
    <property type="match status" value="1"/>
</dbReference>
<comment type="caution">
    <text evidence="2">The sequence shown here is derived from an EMBL/GenBank/DDBJ whole genome shotgun (WGS) entry which is preliminary data.</text>
</comment>
<protein>
    <submittedName>
        <fullName evidence="2">Peptidase M15</fullName>
    </submittedName>
</protein>
<evidence type="ECO:0000313" key="2">
    <source>
        <dbReference type="EMBL" id="PNC99895.1"/>
    </source>
</evidence>
<dbReference type="SUPFAM" id="SSF55166">
    <property type="entry name" value="Hedgehog/DD-peptidase"/>
    <property type="match status" value="1"/>
</dbReference>
<dbReference type="Gene3D" id="3.30.1380.10">
    <property type="match status" value="1"/>
</dbReference>
<dbReference type="RefSeq" id="WP_102748675.1">
    <property type="nucleotide sequence ID" value="NZ_PJLB01000012.1"/>
</dbReference>
<dbReference type="EMBL" id="PJLB01000012">
    <property type="protein sequence ID" value="PNC99895.1"/>
    <property type="molecule type" value="Genomic_DNA"/>
</dbReference>
<dbReference type="CDD" id="cd14845">
    <property type="entry name" value="L-Ala-D-Glu_peptidase_like"/>
    <property type="match status" value="1"/>
</dbReference>
<dbReference type="InterPro" id="IPR009045">
    <property type="entry name" value="Zn_M74/Hedgehog-like"/>
</dbReference>
<gene>
    <name evidence="2" type="ORF">CXT95_10815</name>
</gene>
<name>A0AAX0WI49_9BACT</name>
<accession>A0AAX0WI49</accession>
<proteinExistence type="predicted"/>
<reference evidence="2 3" key="1">
    <citation type="journal article" date="2017" name="BMC Genomics">
        <title>Genome sequencing of 39 Akkermansia muciniphila isolates reveals its population structure, genomic and functional diverisity, and global distribution in mammalian gut microbiotas.</title>
        <authorList>
            <person name="Guo X."/>
            <person name="Li S."/>
            <person name="Zhang J."/>
            <person name="Wu F."/>
            <person name="Li X."/>
            <person name="Wu D."/>
            <person name="Zhang M."/>
            <person name="Ou Z."/>
            <person name="Jie Z."/>
            <person name="Yan Q."/>
            <person name="Li P."/>
            <person name="Yi J."/>
            <person name="Peng Y."/>
        </authorList>
    </citation>
    <scope>NUCLEOTIDE SEQUENCE [LARGE SCALE GENOMIC DNA]</scope>
    <source>
        <strain evidence="2 3">GP28</strain>
    </source>
</reference>
<dbReference type="AlphaFoldDB" id="A0AAX0WI49"/>
<feature type="domain" description="Peptidase M15C" evidence="1">
    <location>
        <begin position="120"/>
        <end position="179"/>
    </location>
</feature>
<dbReference type="InterPro" id="IPR039561">
    <property type="entry name" value="Peptidase_M15C"/>
</dbReference>
<evidence type="ECO:0000313" key="3">
    <source>
        <dbReference type="Proteomes" id="UP000236075"/>
    </source>
</evidence>
<dbReference type="Proteomes" id="UP000236075">
    <property type="component" value="Unassembled WGS sequence"/>
</dbReference>
<sequence length="195" mass="22581">MADSISDLQKDTFYWQRLLRLAGYYHGAIDGIPGNGTRNGTERWSTDADRYKMETGCFDERTERNISTLLPEAQKAARQWFKLARNEAANQGYEAKIICGTRTYAEQNDLYRQRPKVTNARGGQSWHNFGLAWDFGIFQDRNYLPNHPLYTTLGKLYAKIDGLEWGGTWKSFTDPPHLQLHQFESISEARRSFET</sequence>
<evidence type="ECO:0000259" key="1">
    <source>
        <dbReference type="Pfam" id="PF13539"/>
    </source>
</evidence>
<dbReference type="GO" id="GO:0008233">
    <property type="term" value="F:peptidase activity"/>
    <property type="evidence" value="ECO:0007669"/>
    <property type="project" value="InterPro"/>
</dbReference>